<evidence type="ECO:0000256" key="4">
    <source>
        <dbReference type="ARBA" id="ARBA00023163"/>
    </source>
</evidence>
<gene>
    <name evidence="7" type="ORF">QZM33_08995</name>
</gene>
<evidence type="ECO:0000256" key="3">
    <source>
        <dbReference type="ARBA" id="ARBA00023125"/>
    </source>
</evidence>
<dbReference type="PANTHER" id="PTHR30346">
    <property type="entry name" value="TRANSCRIPTIONAL DUAL REGULATOR HCAR-RELATED"/>
    <property type="match status" value="1"/>
</dbReference>
<sequence length="296" mass="32706">MNLELRQYRYFVTLADTLHFGRAAELLGISQPALSQQLHVIEHAVGVPLLTRTGRRLWLTEVGTVFRDEAVAVLRQVERSETATARASRGETGVLSIGYVASAALSGLLPNLIVAFRHPHPDVQVSIREMDMPALIVAVAERELDIGFVHLPVRDLLDGVTLQRLDAEPVVAMLNAKHRLVRRARIDVVALCDETFICTHTQEGTGFYAATLEICAAAGFRPRVEALSRQMSTIISMVVAGFGVALIPASMTRFTRPDVAFRPLLQSDVRSHLALAHRKNVRSPAAQQLIRLCRQR</sequence>
<dbReference type="PRINTS" id="PR00039">
    <property type="entry name" value="HTHLYSR"/>
</dbReference>
<feature type="domain" description="HTH lysR-type" evidence="6">
    <location>
        <begin position="3"/>
        <end position="60"/>
    </location>
</feature>
<dbReference type="RefSeq" id="WP_212176528.1">
    <property type="nucleotide sequence ID" value="NZ_JAGSWO010000100.1"/>
</dbReference>
<dbReference type="GO" id="GO:0003677">
    <property type="term" value="F:DNA binding"/>
    <property type="evidence" value="ECO:0007669"/>
    <property type="project" value="UniProtKB-KW"/>
</dbReference>
<dbReference type="InterPro" id="IPR000847">
    <property type="entry name" value="LysR_HTH_N"/>
</dbReference>
<comment type="similarity">
    <text evidence="1">Belongs to the LysR transcriptional regulatory family.</text>
</comment>
<reference evidence="7" key="1">
    <citation type="submission" date="2023-07" db="EMBL/GenBank/DDBJ databases">
        <title>A collection of bacterial strains from the Burkholderia cepacia Research Laboratory and Repository.</title>
        <authorList>
            <person name="Lipuma J."/>
            <person name="Spilker T."/>
            <person name="Caverly L."/>
        </authorList>
    </citation>
    <scope>NUCLEOTIDE SEQUENCE</scope>
    <source>
        <strain evidence="7">AU44268</strain>
    </source>
</reference>
<name>A0AAW7T2P4_BURVI</name>
<dbReference type="Gene3D" id="3.40.190.10">
    <property type="entry name" value="Periplasmic binding protein-like II"/>
    <property type="match status" value="2"/>
</dbReference>
<comment type="caution">
    <text evidence="7">The sequence shown here is derived from an EMBL/GenBank/DDBJ whole genome shotgun (WGS) entry which is preliminary data.</text>
</comment>
<feature type="transmembrane region" description="Helical" evidence="5">
    <location>
        <begin position="231"/>
        <end position="251"/>
    </location>
</feature>
<keyword evidence="5" id="KW-1133">Transmembrane helix</keyword>
<dbReference type="GO" id="GO:0032993">
    <property type="term" value="C:protein-DNA complex"/>
    <property type="evidence" value="ECO:0007669"/>
    <property type="project" value="TreeGrafter"/>
</dbReference>
<dbReference type="Proteomes" id="UP001171620">
    <property type="component" value="Unassembled WGS sequence"/>
</dbReference>
<protein>
    <submittedName>
        <fullName evidence="7">LysR substrate-binding domain-containing protein</fullName>
    </submittedName>
</protein>
<evidence type="ECO:0000259" key="6">
    <source>
        <dbReference type="PROSITE" id="PS50931"/>
    </source>
</evidence>
<accession>A0AAW7T2P4</accession>
<evidence type="ECO:0000256" key="1">
    <source>
        <dbReference type="ARBA" id="ARBA00009437"/>
    </source>
</evidence>
<dbReference type="Pfam" id="PF00126">
    <property type="entry name" value="HTH_1"/>
    <property type="match status" value="1"/>
</dbReference>
<dbReference type="EMBL" id="JAUJRV010000005">
    <property type="protein sequence ID" value="MDN7795093.1"/>
    <property type="molecule type" value="Genomic_DNA"/>
</dbReference>
<dbReference type="Pfam" id="PF03466">
    <property type="entry name" value="LysR_substrate"/>
    <property type="match status" value="1"/>
</dbReference>
<evidence type="ECO:0000256" key="2">
    <source>
        <dbReference type="ARBA" id="ARBA00023015"/>
    </source>
</evidence>
<dbReference type="FunFam" id="1.10.10.10:FF:000001">
    <property type="entry name" value="LysR family transcriptional regulator"/>
    <property type="match status" value="1"/>
</dbReference>
<dbReference type="AlphaFoldDB" id="A0AAW7T2P4"/>
<proteinExistence type="inferred from homology"/>
<dbReference type="GO" id="GO:0003700">
    <property type="term" value="F:DNA-binding transcription factor activity"/>
    <property type="evidence" value="ECO:0007669"/>
    <property type="project" value="InterPro"/>
</dbReference>
<dbReference type="SUPFAM" id="SSF46785">
    <property type="entry name" value="Winged helix' DNA-binding domain"/>
    <property type="match status" value="1"/>
</dbReference>
<evidence type="ECO:0000313" key="8">
    <source>
        <dbReference type="Proteomes" id="UP001171620"/>
    </source>
</evidence>
<dbReference type="InterPro" id="IPR036390">
    <property type="entry name" value="WH_DNA-bd_sf"/>
</dbReference>
<keyword evidence="3" id="KW-0238">DNA-binding</keyword>
<dbReference type="InterPro" id="IPR005119">
    <property type="entry name" value="LysR_subst-bd"/>
</dbReference>
<evidence type="ECO:0000313" key="7">
    <source>
        <dbReference type="EMBL" id="MDN7795093.1"/>
    </source>
</evidence>
<keyword evidence="5" id="KW-0812">Transmembrane</keyword>
<keyword evidence="4" id="KW-0804">Transcription</keyword>
<dbReference type="CDD" id="cd08414">
    <property type="entry name" value="PBP2_LTTR_aromatics_like"/>
    <property type="match status" value="1"/>
</dbReference>
<dbReference type="SUPFAM" id="SSF53850">
    <property type="entry name" value="Periplasmic binding protein-like II"/>
    <property type="match status" value="1"/>
</dbReference>
<dbReference type="PANTHER" id="PTHR30346:SF28">
    <property type="entry name" value="HTH-TYPE TRANSCRIPTIONAL REGULATOR CYNR"/>
    <property type="match status" value="1"/>
</dbReference>
<keyword evidence="5" id="KW-0472">Membrane</keyword>
<keyword evidence="2" id="KW-0805">Transcription regulation</keyword>
<organism evidence="7 8">
    <name type="scientific">Burkholderia vietnamiensis</name>
    <dbReference type="NCBI Taxonomy" id="60552"/>
    <lineage>
        <taxon>Bacteria</taxon>
        <taxon>Pseudomonadati</taxon>
        <taxon>Pseudomonadota</taxon>
        <taxon>Betaproteobacteria</taxon>
        <taxon>Burkholderiales</taxon>
        <taxon>Burkholderiaceae</taxon>
        <taxon>Burkholderia</taxon>
        <taxon>Burkholderia cepacia complex</taxon>
    </lineage>
</organism>
<dbReference type="PROSITE" id="PS50931">
    <property type="entry name" value="HTH_LYSR"/>
    <property type="match status" value="1"/>
</dbReference>
<evidence type="ECO:0000256" key="5">
    <source>
        <dbReference type="SAM" id="Phobius"/>
    </source>
</evidence>
<dbReference type="Gene3D" id="1.10.10.10">
    <property type="entry name" value="Winged helix-like DNA-binding domain superfamily/Winged helix DNA-binding domain"/>
    <property type="match status" value="1"/>
</dbReference>
<dbReference type="InterPro" id="IPR036388">
    <property type="entry name" value="WH-like_DNA-bd_sf"/>
</dbReference>